<sequence>MKKNLLKWLVILVVMASAVWIFLDIVSVKETKSFSSSDGDILNSPAADKISSFLTIFSNQGNEKEIFYEKLDKLENVNRELDESVEAVEDETSEDKHSYD</sequence>
<dbReference type="EMBL" id="CP012678">
    <property type="protein sequence ID" value="ALF58874.1"/>
    <property type="molecule type" value="Genomic_DNA"/>
</dbReference>
<dbReference type="AlphaFoldDB" id="A0A0M4TTT1"/>
<keyword evidence="1" id="KW-0175">Coiled coil</keyword>
<dbReference type="Proteomes" id="UP000059847">
    <property type="component" value="Chromosome"/>
</dbReference>
<evidence type="ECO:0000313" key="3">
    <source>
        <dbReference type="EMBL" id="ALF58874.1"/>
    </source>
</evidence>
<reference evidence="3 4" key="1">
    <citation type="submission" date="2015-09" db="EMBL/GenBank/DDBJ databases">
        <title>Complete genome of Psychrobacter urativorans R10.10B.</title>
        <authorList>
            <person name="See-Too W.S."/>
            <person name="Chan K.G."/>
        </authorList>
    </citation>
    <scope>NUCLEOTIDE SEQUENCE [LARGE SCALE GENOMIC DNA]</scope>
    <source>
        <strain evidence="3 4">R10.10B</strain>
    </source>
</reference>
<organism evidence="3 4">
    <name type="scientific">Psychrobacter urativorans</name>
    <dbReference type="NCBI Taxonomy" id="45610"/>
    <lineage>
        <taxon>Bacteria</taxon>
        <taxon>Pseudomonadati</taxon>
        <taxon>Pseudomonadota</taxon>
        <taxon>Gammaproteobacteria</taxon>
        <taxon>Moraxellales</taxon>
        <taxon>Moraxellaceae</taxon>
        <taxon>Psychrobacter</taxon>
    </lineage>
</organism>
<evidence type="ECO:0000313" key="4">
    <source>
        <dbReference type="Proteomes" id="UP000059847"/>
    </source>
</evidence>
<feature type="transmembrane region" description="Helical" evidence="2">
    <location>
        <begin position="6"/>
        <end position="26"/>
    </location>
</feature>
<evidence type="ECO:0000256" key="1">
    <source>
        <dbReference type="SAM" id="Coils"/>
    </source>
</evidence>
<keyword evidence="4" id="KW-1185">Reference proteome</keyword>
<name>A0A0M4TTT1_9GAMM</name>
<dbReference type="RefSeq" id="WP_062533270.1">
    <property type="nucleotide sequence ID" value="NZ_CP012678.1"/>
</dbReference>
<proteinExistence type="predicted"/>
<evidence type="ECO:0000256" key="2">
    <source>
        <dbReference type="SAM" id="Phobius"/>
    </source>
</evidence>
<protein>
    <submittedName>
        <fullName evidence="3">Uncharacterized protein</fullName>
    </submittedName>
</protein>
<keyword evidence="2" id="KW-0812">Transmembrane</keyword>
<keyword evidence="2" id="KW-0472">Membrane</keyword>
<accession>A0A0M4TTT1</accession>
<gene>
    <name evidence="3" type="ORF">AOC03_01430</name>
</gene>
<keyword evidence="2" id="KW-1133">Transmembrane helix</keyword>
<dbReference type="KEGG" id="pur:AOC03_01430"/>
<feature type="coiled-coil region" evidence="1">
    <location>
        <begin position="64"/>
        <end position="94"/>
    </location>
</feature>